<organism evidence="1 2">
    <name type="scientific">Candidatus Zambryskibacteria bacterium CG_4_9_14_3_um_filter_40_16</name>
    <dbReference type="NCBI Taxonomy" id="1975111"/>
    <lineage>
        <taxon>Bacteria</taxon>
        <taxon>Candidatus Zambryskiibacteriota</taxon>
    </lineage>
</organism>
<evidence type="ECO:0000313" key="2">
    <source>
        <dbReference type="Proteomes" id="UP000231487"/>
    </source>
</evidence>
<accession>A0A2M7WTX2</accession>
<reference evidence="2" key="1">
    <citation type="submission" date="2017-09" db="EMBL/GenBank/DDBJ databases">
        <title>Depth-based differentiation of microbial function through sediment-hosted aquifers and enrichment of novel symbionts in the deep terrestrial subsurface.</title>
        <authorList>
            <person name="Probst A.J."/>
            <person name="Ladd B."/>
            <person name="Jarett J.K."/>
            <person name="Geller-Mcgrath D.E."/>
            <person name="Sieber C.M.K."/>
            <person name="Emerson J.B."/>
            <person name="Anantharaman K."/>
            <person name="Thomas B.C."/>
            <person name="Malmstrom R."/>
            <person name="Stieglmeier M."/>
            <person name="Klingl A."/>
            <person name="Woyke T."/>
            <person name="Ryan C.M."/>
            <person name="Banfield J.F."/>
        </authorList>
    </citation>
    <scope>NUCLEOTIDE SEQUENCE [LARGE SCALE GENOMIC DNA]</scope>
</reference>
<protein>
    <submittedName>
        <fullName evidence="1">Uncharacterized protein</fullName>
    </submittedName>
</protein>
<dbReference type="EMBL" id="PFXE01000038">
    <property type="protein sequence ID" value="PJA33451.1"/>
    <property type="molecule type" value="Genomic_DNA"/>
</dbReference>
<sequence length="60" mass="6942">MKTKITKSNIQTVSKKHFQKDGKWIVKPTKTEILLCKCGNKYIKTREGQKNCVRCLESLS</sequence>
<gene>
    <name evidence="1" type="ORF">CO184_01920</name>
</gene>
<dbReference type="AlphaFoldDB" id="A0A2M7WTX2"/>
<dbReference type="Proteomes" id="UP000231487">
    <property type="component" value="Unassembled WGS sequence"/>
</dbReference>
<comment type="caution">
    <text evidence="1">The sequence shown here is derived from an EMBL/GenBank/DDBJ whole genome shotgun (WGS) entry which is preliminary data.</text>
</comment>
<proteinExistence type="predicted"/>
<evidence type="ECO:0000313" key="1">
    <source>
        <dbReference type="EMBL" id="PJA33451.1"/>
    </source>
</evidence>
<name>A0A2M7WTX2_9BACT</name>